<comment type="catalytic activity">
    <reaction evidence="1 10">
        <text>Transfers a segment of a (1-&gt;4)-alpha-D-glucan to a new position in an acceptor, which may be glucose or a (1-&gt;4)-alpha-D-glucan.</text>
        <dbReference type="EC" id="2.4.1.25"/>
    </reaction>
</comment>
<dbReference type="InterPro" id="IPR003385">
    <property type="entry name" value="Glyco_hydro_77"/>
</dbReference>
<dbReference type="EC" id="2.4.1.25" evidence="3 10"/>
<dbReference type="PANTHER" id="PTHR32438">
    <property type="entry name" value="4-ALPHA-GLUCANOTRANSFERASE DPE1, CHLOROPLASTIC/AMYLOPLASTIC"/>
    <property type="match status" value="1"/>
</dbReference>
<protein>
    <recommendedName>
        <fullName evidence="4 10">4-alpha-glucanotransferase</fullName>
        <ecNumber evidence="3 10">2.4.1.25</ecNumber>
    </recommendedName>
    <alternativeName>
        <fullName evidence="8 10">Amylomaltase</fullName>
    </alternativeName>
    <alternativeName>
        <fullName evidence="9 10">Disproportionating enzyme</fullName>
    </alternativeName>
</protein>
<dbReference type="AlphaFoldDB" id="A0A391NXV7"/>
<dbReference type="GO" id="GO:0004134">
    <property type="term" value="F:4-alpha-glucanotransferase activity"/>
    <property type="evidence" value="ECO:0007669"/>
    <property type="project" value="UniProtKB-EC"/>
</dbReference>
<evidence type="ECO:0000256" key="2">
    <source>
        <dbReference type="ARBA" id="ARBA00005684"/>
    </source>
</evidence>
<dbReference type="SUPFAM" id="SSF51445">
    <property type="entry name" value="(Trans)glycosidases"/>
    <property type="match status" value="1"/>
</dbReference>
<gene>
    <name evidence="11" type="primary">malQ</name>
    <name evidence="11" type="ORF">KGMB01110_06800</name>
</gene>
<evidence type="ECO:0000256" key="8">
    <source>
        <dbReference type="ARBA" id="ARBA00031423"/>
    </source>
</evidence>
<evidence type="ECO:0000256" key="10">
    <source>
        <dbReference type="RuleBase" id="RU361207"/>
    </source>
</evidence>
<accession>A0A391NXV7</accession>
<dbReference type="InterPro" id="IPR017853">
    <property type="entry name" value="GH"/>
</dbReference>
<evidence type="ECO:0000256" key="5">
    <source>
        <dbReference type="ARBA" id="ARBA00022676"/>
    </source>
</evidence>
<evidence type="ECO:0000256" key="1">
    <source>
        <dbReference type="ARBA" id="ARBA00000439"/>
    </source>
</evidence>
<evidence type="ECO:0000313" key="11">
    <source>
        <dbReference type="EMBL" id="GCA66244.1"/>
    </source>
</evidence>
<dbReference type="RefSeq" id="WP_198411021.1">
    <property type="nucleotide sequence ID" value="NZ_BHGK01000001.1"/>
</dbReference>
<dbReference type="PANTHER" id="PTHR32438:SF5">
    <property type="entry name" value="4-ALPHA-GLUCANOTRANSFERASE DPE1, CHLOROPLASTIC_AMYLOPLASTIC"/>
    <property type="match status" value="1"/>
</dbReference>
<reference evidence="12" key="1">
    <citation type="submission" date="2018-09" db="EMBL/GenBank/DDBJ databases">
        <title>Draft Genome Sequence of Mediterraneibacter sp. KCTC 15684.</title>
        <authorList>
            <person name="Kim J.S."/>
            <person name="Han K.I."/>
            <person name="Suh M.K."/>
            <person name="Lee K.C."/>
            <person name="Eom M.K."/>
            <person name="Lee J.H."/>
            <person name="Park S.H."/>
            <person name="Kang S.W."/>
            <person name="Park J.E."/>
            <person name="Oh B.S."/>
            <person name="Yu S.Y."/>
            <person name="Choi S.H."/>
            <person name="Lee D.H."/>
            <person name="Yoon H."/>
            <person name="Kim B."/>
            <person name="Yang S.J."/>
            <person name="Lee J.S."/>
        </authorList>
    </citation>
    <scope>NUCLEOTIDE SEQUENCE [LARGE SCALE GENOMIC DNA]</scope>
    <source>
        <strain evidence="12">KCTC 15684</strain>
    </source>
</reference>
<dbReference type="Gene3D" id="3.20.20.80">
    <property type="entry name" value="Glycosidases"/>
    <property type="match status" value="1"/>
</dbReference>
<comment type="similarity">
    <text evidence="2 10">Belongs to the disproportionating enzyme family.</text>
</comment>
<organism evidence="11 12">
    <name type="scientific">Mediterraneibacter butyricigenes</name>
    <dbReference type="NCBI Taxonomy" id="2316025"/>
    <lineage>
        <taxon>Bacteria</taxon>
        <taxon>Bacillati</taxon>
        <taxon>Bacillota</taxon>
        <taxon>Clostridia</taxon>
        <taxon>Lachnospirales</taxon>
        <taxon>Lachnospiraceae</taxon>
        <taxon>Mediterraneibacter</taxon>
    </lineage>
</organism>
<dbReference type="Pfam" id="PF02446">
    <property type="entry name" value="Glyco_hydro_77"/>
    <property type="match status" value="1"/>
</dbReference>
<evidence type="ECO:0000256" key="3">
    <source>
        <dbReference type="ARBA" id="ARBA00012560"/>
    </source>
</evidence>
<dbReference type="GO" id="GO:0005975">
    <property type="term" value="P:carbohydrate metabolic process"/>
    <property type="evidence" value="ECO:0007669"/>
    <property type="project" value="InterPro"/>
</dbReference>
<evidence type="ECO:0000313" key="12">
    <source>
        <dbReference type="Proteomes" id="UP000265643"/>
    </source>
</evidence>
<dbReference type="EMBL" id="BHGK01000001">
    <property type="protein sequence ID" value="GCA66244.1"/>
    <property type="molecule type" value="Genomic_DNA"/>
</dbReference>
<evidence type="ECO:0000256" key="9">
    <source>
        <dbReference type="ARBA" id="ARBA00031501"/>
    </source>
</evidence>
<dbReference type="Proteomes" id="UP000265643">
    <property type="component" value="Unassembled WGS sequence"/>
</dbReference>
<name>A0A391NXV7_9FIRM</name>
<keyword evidence="7 10" id="KW-0119">Carbohydrate metabolism</keyword>
<evidence type="ECO:0000256" key="7">
    <source>
        <dbReference type="ARBA" id="ARBA00023277"/>
    </source>
</evidence>
<keyword evidence="5 10" id="KW-0328">Glycosyltransferase</keyword>
<proteinExistence type="inferred from homology"/>
<dbReference type="NCBIfam" id="TIGR00217">
    <property type="entry name" value="malQ"/>
    <property type="match status" value="1"/>
</dbReference>
<keyword evidence="6 10" id="KW-0808">Transferase</keyword>
<keyword evidence="12" id="KW-1185">Reference proteome</keyword>
<sequence>MVRAAGILMPITSLPSPYGIGTLGQAARDFIRFLEKSGQTYWQILPICPTGYGDSPYQSSSTFAGNPYMIDLDDLVSEGLLLSSDYEDLFWGDEPTKINYKLLYEQRFAVLKKSVGNVSANMADSLATFMQTESYWLDDYALYMAVKNHFGGTAWSQWPEPVRLRNSDTLEKLKTTLAEDILFWKTIQFLFFHQWKKLKEYAGQHHIQIIGDLPIYVSDDSADVWAHPEQFYLDEHLRPKEISGCPPDGFSENGQLWGNPLFNWDFMKENDYSWWIMRIAHQMKTYDVLRIDHFRGFDSYFAIPSGDKNAKNGVWRKGPGIDFFQTVKEKLGDLPIIAEDLGFLTDSVHQLLHDTGFPGMKVLEFAFDTRDTGYGYLPHCYTRNCIVYTGTHDNETINGWFETAPKEDTINAIRYLRLTKEEGYHWGMMRSAWASVSDTAIMQMQDLLGLGHEARLNTPSTLGNNWTWRCRPEDISDELAERLYEEMRIYERLPQI</sequence>
<comment type="caution">
    <text evidence="11">The sequence shown here is derived from an EMBL/GenBank/DDBJ whole genome shotgun (WGS) entry which is preliminary data.</text>
</comment>
<evidence type="ECO:0000256" key="4">
    <source>
        <dbReference type="ARBA" id="ARBA00020295"/>
    </source>
</evidence>
<evidence type="ECO:0000256" key="6">
    <source>
        <dbReference type="ARBA" id="ARBA00022679"/>
    </source>
</evidence>
<dbReference type="NCBIfam" id="NF011080">
    <property type="entry name" value="PRK14508.1-3"/>
    <property type="match status" value="1"/>
</dbReference>